<dbReference type="InterPro" id="IPR009875">
    <property type="entry name" value="PilZ_domain"/>
</dbReference>
<dbReference type="KEGG" id="nao:Y958_17940"/>
<dbReference type="GO" id="GO:0035438">
    <property type="term" value="F:cyclic-di-GMP binding"/>
    <property type="evidence" value="ECO:0007669"/>
    <property type="project" value="InterPro"/>
</dbReference>
<feature type="domain" description="PilZ" evidence="1">
    <location>
        <begin position="41"/>
        <end position="118"/>
    </location>
</feature>
<dbReference type="Gene3D" id="2.40.10.220">
    <property type="entry name" value="predicted glycosyltransferase like domains"/>
    <property type="match status" value="1"/>
</dbReference>
<dbReference type="Proteomes" id="UP000197153">
    <property type="component" value="Chromosome 2"/>
</dbReference>
<reference evidence="2 3" key="1">
    <citation type="submission" date="2017-06" db="EMBL/GenBank/DDBJ databases">
        <title>Complete genome sequence of Nitrospirillum amazonense strain CBAmC, an endophytic nitrogen-fixing and plant growth-promoting bacterium, isolated from sugarcane.</title>
        <authorList>
            <person name="Schwab S."/>
            <person name="dos Santos Teixeira K.R."/>
            <person name="Simoes Araujo J.L."/>
            <person name="Soares Vidal M."/>
            <person name="Borges de Freitas H.R."/>
            <person name="Rivello Crivelaro A.L."/>
            <person name="Bueno de Camargo Nunes A."/>
            <person name="dos Santos C.M."/>
            <person name="Palmeira da Silva Rosa D."/>
            <person name="da Silva Padilha D."/>
            <person name="da Silva E."/>
            <person name="Araujo Terra L."/>
            <person name="Soares Mendes V."/>
            <person name="Farinelli L."/>
            <person name="Magalhaes Cruz L."/>
            <person name="Baldani J.I."/>
        </authorList>
    </citation>
    <scope>NUCLEOTIDE SEQUENCE [LARGE SCALE GENOMIC DNA]</scope>
    <source>
        <strain evidence="2 3">CBAmC</strain>
    </source>
</reference>
<dbReference type="EMBL" id="CP022111">
    <property type="protein sequence ID" value="ASG22783.1"/>
    <property type="molecule type" value="Genomic_DNA"/>
</dbReference>
<name>A0A248JVM9_9PROT</name>
<organism evidence="2 3">
    <name type="scientific">Nitrospirillum viridazoti CBAmc</name>
    <dbReference type="NCBI Taxonomy" id="1441467"/>
    <lineage>
        <taxon>Bacteria</taxon>
        <taxon>Pseudomonadati</taxon>
        <taxon>Pseudomonadota</taxon>
        <taxon>Alphaproteobacteria</taxon>
        <taxon>Rhodospirillales</taxon>
        <taxon>Azospirillaceae</taxon>
        <taxon>Nitrospirillum</taxon>
        <taxon>Nitrospirillum viridazoti</taxon>
    </lineage>
</organism>
<evidence type="ECO:0000313" key="3">
    <source>
        <dbReference type="Proteomes" id="UP000197153"/>
    </source>
</evidence>
<dbReference type="Pfam" id="PF07238">
    <property type="entry name" value="PilZ"/>
    <property type="match status" value="1"/>
</dbReference>
<keyword evidence="3" id="KW-1185">Reference proteome</keyword>
<dbReference type="AlphaFoldDB" id="A0A248JVM9"/>
<evidence type="ECO:0000259" key="1">
    <source>
        <dbReference type="Pfam" id="PF07238"/>
    </source>
</evidence>
<evidence type="ECO:0000313" key="2">
    <source>
        <dbReference type="EMBL" id="ASG22783.1"/>
    </source>
</evidence>
<protein>
    <recommendedName>
        <fullName evidence="1">PilZ domain-containing protein</fullName>
    </recommendedName>
</protein>
<accession>A0A248JVM9</accession>
<gene>
    <name evidence="2" type="ORF">Y958_17940</name>
</gene>
<proteinExistence type="predicted"/>
<sequence>MAWLTLSRCREIVGPSDFAGEGLMAWGGIKRMLSNLVRPSNRRTYDRLSVDSQVQLSCGDVLVSCRIADVSAGGAFLVPDPDLPIGTEGVLRLPGAPVAAAVRIVRRTENGVGVEFLRDGVGAIVAGWVRAVSGTGAGARDDAAHTPT</sequence>
<dbReference type="SUPFAM" id="SSF141371">
    <property type="entry name" value="PilZ domain-like"/>
    <property type="match status" value="1"/>
</dbReference>